<accession>A0A2V4NEY0</accession>
<gene>
    <name evidence="1" type="ORF">C7C46_08975</name>
</gene>
<name>A0A2V4NEY0_9ACTN</name>
<dbReference type="OrthoDB" id="4243978at2"/>
<reference evidence="1 2" key="1">
    <citation type="submission" date="2018-03" db="EMBL/GenBank/DDBJ databases">
        <title>Bioinformatic expansion and discovery of thiopeptide antibiotics.</title>
        <authorList>
            <person name="Schwalen C.J."/>
            <person name="Hudson G.A."/>
            <person name="Mitchell D.A."/>
        </authorList>
    </citation>
    <scope>NUCLEOTIDE SEQUENCE [LARGE SCALE GENOMIC DNA]</scope>
    <source>
        <strain evidence="1 2">ATCC 21389</strain>
    </source>
</reference>
<proteinExistence type="predicted"/>
<evidence type="ECO:0000313" key="2">
    <source>
        <dbReference type="Proteomes" id="UP000248039"/>
    </source>
</evidence>
<comment type="caution">
    <text evidence="1">The sequence shown here is derived from an EMBL/GenBank/DDBJ whole genome shotgun (WGS) entry which is preliminary data.</text>
</comment>
<dbReference type="Proteomes" id="UP000248039">
    <property type="component" value="Unassembled WGS sequence"/>
</dbReference>
<keyword evidence="2" id="KW-1185">Reference proteome</keyword>
<protein>
    <submittedName>
        <fullName evidence="1">Uncharacterized protein</fullName>
    </submittedName>
</protein>
<dbReference type="EMBL" id="PYBW01000028">
    <property type="protein sequence ID" value="PYC83455.1"/>
    <property type="molecule type" value="Genomic_DNA"/>
</dbReference>
<organism evidence="1 2">
    <name type="scientific">Streptomyces tateyamensis</name>
    <dbReference type="NCBI Taxonomy" id="565073"/>
    <lineage>
        <taxon>Bacteria</taxon>
        <taxon>Bacillati</taxon>
        <taxon>Actinomycetota</taxon>
        <taxon>Actinomycetes</taxon>
        <taxon>Kitasatosporales</taxon>
        <taxon>Streptomycetaceae</taxon>
        <taxon>Streptomyces</taxon>
    </lineage>
</organism>
<sequence>MGRPMPGPGEPLWLPEDRWWALALLEVEARACRDCGHPSTDTTDPAGEYAYDAEVVRCHACAAGHRRVTALQEQGASTAGLQVHIYRKGAAS</sequence>
<dbReference type="AlphaFoldDB" id="A0A2V4NEY0"/>
<evidence type="ECO:0000313" key="1">
    <source>
        <dbReference type="EMBL" id="PYC83455.1"/>
    </source>
</evidence>